<dbReference type="GO" id="GO:0004315">
    <property type="term" value="F:3-oxoacyl-[acyl-carrier-protein] synthase activity"/>
    <property type="evidence" value="ECO:0007669"/>
    <property type="project" value="InterPro"/>
</dbReference>
<reference evidence="6 7" key="1">
    <citation type="submission" date="2019-03" db="EMBL/GenBank/DDBJ databases">
        <authorList>
            <person name="Che Y."/>
            <person name="Zhou L."/>
        </authorList>
    </citation>
    <scope>NUCLEOTIDE SEQUENCE [LARGE SCALE GENOMIC DNA]</scope>
    <source>
        <strain evidence="6 7">AIFJ1607</strain>
    </source>
</reference>
<protein>
    <submittedName>
        <fullName evidence="6">Beta-ketoacyl-ACP synthase</fullName>
    </submittedName>
</protein>
<dbReference type="GO" id="GO:0005829">
    <property type="term" value="C:cytosol"/>
    <property type="evidence" value="ECO:0007669"/>
    <property type="project" value="TreeGrafter"/>
</dbReference>
<dbReference type="GO" id="GO:0006633">
    <property type="term" value="P:fatty acid biosynthetic process"/>
    <property type="evidence" value="ECO:0007669"/>
    <property type="project" value="UniProtKB-UniPathway"/>
</dbReference>
<dbReference type="Gene3D" id="3.40.47.10">
    <property type="match status" value="1"/>
</dbReference>
<dbReference type="InterPro" id="IPR014031">
    <property type="entry name" value="Ketoacyl_synth_C"/>
</dbReference>
<evidence type="ECO:0000256" key="4">
    <source>
        <dbReference type="RuleBase" id="RU003694"/>
    </source>
</evidence>
<proteinExistence type="inferred from homology"/>
<evidence type="ECO:0000313" key="7">
    <source>
        <dbReference type="Proteomes" id="UP000294444"/>
    </source>
</evidence>
<evidence type="ECO:0000259" key="5">
    <source>
        <dbReference type="PROSITE" id="PS52004"/>
    </source>
</evidence>
<dbReference type="SUPFAM" id="SSF53901">
    <property type="entry name" value="Thiolase-like"/>
    <property type="match status" value="2"/>
</dbReference>
<dbReference type="InterPro" id="IPR018201">
    <property type="entry name" value="Ketoacyl_synth_AS"/>
</dbReference>
<dbReference type="SMART" id="SM00825">
    <property type="entry name" value="PKS_KS"/>
    <property type="match status" value="1"/>
</dbReference>
<keyword evidence="7" id="KW-1185">Reference proteome</keyword>
<dbReference type="InterPro" id="IPR000794">
    <property type="entry name" value="Beta-ketoacyl_synthase"/>
</dbReference>
<evidence type="ECO:0000256" key="1">
    <source>
        <dbReference type="ARBA" id="ARBA00005194"/>
    </source>
</evidence>
<dbReference type="Pfam" id="PF00109">
    <property type="entry name" value="ketoacyl-synt"/>
    <property type="match status" value="1"/>
</dbReference>
<gene>
    <name evidence="6" type="ORF">EXH44_06615</name>
</gene>
<dbReference type="PROSITE" id="PS52004">
    <property type="entry name" value="KS3_2"/>
    <property type="match status" value="1"/>
</dbReference>
<dbReference type="NCBIfam" id="NF006618">
    <property type="entry name" value="PRK09185.1"/>
    <property type="match status" value="1"/>
</dbReference>
<dbReference type="UniPathway" id="UPA00094"/>
<dbReference type="KEGG" id="aio:EXH44_06615"/>
<accession>A0A4P7CFY7</accession>
<dbReference type="Pfam" id="PF02801">
    <property type="entry name" value="Ketoacyl-synt_C"/>
    <property type="match status" value="1"/>
</dbReference>
<dbReference type="InterPro" id="IPR020841">
    <property type="entry name" value="PKS_Beta-ketoAc_synthase_dom"/>
</dbReference>
<dbReference type="InterPro" id="IPR014030">
    <property type="entry name" value="Ketoacyl_synth_N"/>
</dbReference>
<comment type="similarity">
    <text evidence="2 4">Belongs to the thiolase-like superfamily. Beta-ketoacyl-ACP synthases family.</text>
</comment>
<feature type="domain" description="Ketosynthase family 3 (KS3)" evidence="5">
    <location>
        <begin position="1"/>
        <end position="416"/>
    </location>
</feature>
<evidence type="ECO:0000313" key="6">
    <source>
        <dbReference type="EMBL" id="QBQ63928.1"/>
    </source>
</evidence>
<evidence type="ECO:0000256" key="2">
    <source>
        <dbReference type="ARBA" id="ARBA00008467"/>
    </source>
</evidence>
<comment type="pathway">
    <text evidence="1">Lipid metabolism; fatty acid biosynthesis.</text>
</comment>
<dbReference type="PROSITE" id="PS00606">
    <property type="entry name" value="KS3_1"/>
    <property type="match status" value="1"/>
</dbReference>
<organism evidence="6 7">
    <name type="scientific">Actinobacillus indolicus</name>
    <dbReference type="NCBI Taxonomy" id="51049"/>
    <lineage>
        <taxon>Bacteria</taxon>
        <taxon>Pseudomonadati</taxon>
        <taxon>Pseudomonadota</taxon>
        <taxon>Gammaproteobacteria</taxon>
        <taxon>Pasteurellales</taxon>
        <taxon>Pasteurellaceae</taxon>
        <taxon>Actinobacillus</taxon>
    </lineage>
</organism>
<evidence type="ECO:0000256" key="3">
    <source>
        <dbReference type="ARBA" id="ARBA00022679"/>
    </source>
</evidence>
<dbReference type="PANTHER" id="PTHR11712:SF320">
    <property type="entry name" value="BETA-KETOACYL SYNTHASE"/>
    <property type="match status" value="1"/>
</dbReference>
<dbReference type="AlphaFoldDB" id="A0A4P7CFY7"/>
<keyword evidence="3 4" id="KW-0808">Transferase</keyword>
<dbReference type="EMBL" id="CP038145">
    <property type="protein sequence ID" value="QBQ63928.1"/>
    <property type="molecule type" value="Genomic_DNA"/>
</dbReference>
<dbReference type="Proteomes" id="UP000294444">
    <property type="component" value="Chromosome"/>
</dbReference>
<dbReference type="PANTHER" id="PTHR11712">
    <property type="entry name" value="POLYKETIDE SYNTHASE-RELATED"/>
    <property type="match status" value="1"/>
</dbReference>
<dbReference type="CDD" id="cd00834">
    <property type="entry name" value="KAS_I_II"/>
    <property type="match status" value="1"/>
</dbReference>
<sequence>MANRAVRTIGDYVDRFYLSQPALVSSLGEGIETHLSQLLIGAESPLKQSENVFQDHQIQGKTGVFGECRFPLRAFPENLAKMHHSRNNQLLWHALAQIEPQIQATIERFGKQRIAVVMGTSTTGVDENIPVFKQGALHNDWSGAEFRQQQQIFSAPADFVAEVYGLKGLTYGISTACTSGARALISAARLLKNNLCDAVICGGVDTLSPLTISGFGSLSVLSEQQTNPFSVNRNGINIGEGAAVFIMTKAPLDEHHIQLFGYGSSSDAYHMSSPHPEGEGAIAAFETALKSTALSADQIGWINLHGTGTIHNDQMESLAVAKVFGNQTACTTTKPYTGHTLGAAGAVEAAILWAVISRKHNPTGKLLPQLWDKQADSTLPNIAITDENSVWADGQRIGASSSFAFGGNNAVLILGETNG</sequence>
<dbReference type="InterPro" id="IPR016039">
    <property type="entry name" value="Thiolase-like"/>
</dbReference>
<name>A0A4P7CFY7_9PAST</name>